<gene>
    <name evidence="4" type="ORF">BDW59DRAFT_137367</name>
</gene>
<name>A0ABR4J5B7_9EURO</name>
<sequence>MDYLCRSMFKGGLCGDEMGLGKTLLAILAMEMPRKEKGCFSLVVCPASCRDQWKSEIMGAYLEVCLKPPVG</sequence>
<dbReference type="Proteomes" id="UP001610335">
    <property type="component" value="Unassembled WGS sequence"/>
</dbReference>
<evidence type="ECO:0000313" key="4">
    <source>
        <dbReference type="EMBL" id="KAL2835236.1"/>
    </source>
</evidence>
<dbReference type="Gene3D" id="3.40.50.10810">
    <property type="entry name" value="Tandem AAA-ATPase domain"/>
    <property type="match status" value="1"/>
</dbReference>
<accession>A0ABR4J5B7</accession>
<evidence type="ECO:0000256" key="1">
    <source>
        <dbReference type="ARBA" id="ARBA00022741"/>
    </source>
</evidence>
<comment type="caution">
    <text evidence="4">The sequence shown here is derived from an EMBL/GenBank/DDBJ whole genome shotgun (WGS) entry which is preliminary data.</text>
</comment>
<dbReference type="EMBL" id="JBFXLS010000001">
    <property type="protein sequence ID" value="KAL2835236.1"/>
    <property type="molecule type" value="Genomic_DNA"/>
</dbReference>
<dbReference type="InterPro" id="IPR000330">
    <property type="entry name" value="SNF2_N"/>
</dbReference>
<keyword evidence="2" id="KW-0067">ATP-binding</keyword>
<dbReference type="InterPro" id="IPR027417">
    <property type="entry name" value="P-loop_NTPase"/>
</dbReference>
<proteinExistence type="predicted"/>
<keyword evidence="1" id="KW-0547">Nucleotide-binding</keyword>
<reference evidence="4 5" key="1">
    <citation type="submission" date="2024-07" db="EMBL/GenBank/DDBJ databases">
        <title>Section-level genome sequencing and comparative genomics of Aspergillus sections Usti and Cavernicolus.</title>
        <authorList>
            <consortium name="Lawrence Berkeley National Laboratory"/>
            <person name="Nybo J.L."/>
            <person name="Vesth T.C."/>
            <person name="Theobald S."/>
            <person name="Frisvad J.C."/>
            <person name="Larsen T.O."/>
            <person name="Kjaerboelling I."/>
            <person name="Rothschild-Mancinelli K."/>
            <person name="Lyhne E.K."/>
            <person name="Kogle M.E."/>
            <person name="Barry K."/>
            <person name="Clum A."/>
            <person name="Na H."/>
            <person name="Ledsgaard L."/>
            <person name="Lin J."/>
            <person name="Lipzen A."/>
            <person name="Kuo A."/>
            <person name="Riley R."/>
            <person name="Mondo S."/>
            <person name="LaButti K."/>
            <person name="Haridas S."/>
            <person name="Pangalinan J."/>
            <person name="Salamov A.A."/>
            <person name="Simmons B.A."/>
            <person name="Magnuson J.K."/>
            <person name="Chen J."/>
            <person name="Drula E."/>
            <person name="Henrissat B."/>
            <person name="Wiebenga A."/>
            <person name="Lubbers R.J."/>
            <person name="Gomes A.C."/>
            <person name="Makela M.R."/>
            <person name="Stajich J."/>
            <person name="Grigoriev I.V."/>
            <person name="Mortensen U.H."/>
            <person name="De vries R.P."/>
            <person name="Baker S.E."/>
            <person name="Andersen M.R."/>
        </authorList>
    </citation>
    <scope>NUCLEOTIDE SEQUENCE [LARGE SCALE GENOMIC DNA]</scope>
    <source>
        <strain evidence="4 5">CBS 600.67</strain>
    </source>
</reference>
<evidence type="ECO:0000313" key="5">
    <source>
        <dbReference type="Proteomes" id="UP001610335"/>
    </source>
</evidence>
<keyword evidence="5" id="KW-1185">Reference proteome</keyword>
<evidence type="ECO:0000259" key="3">
    <source>
        <dbReference type="Pfam" id="PF00176"/>
    </source>
</evidence>
<dbReference type="Pfam" id="PF00176">
    <property type="entry name" value="SNF2-rel_dom"/>
    <property type="match status" value="1"/>
</dbReference>
<evidence type="ECO:0000256" key="2">
    <source>
        <dbReference type="ARBA" id="ARBA00022840"/>
    </source>
</evidence>
<organism evidence="4 5">
    <name type="scientific">Aspergillus cavernicola</name>
    <dbReference type="NCBI Taxonomy" id="176166"/>
    <lineage>
        <taxon>Eukaryota</taxon>
        <taxon>Fungi</taxon>
        <taxon>Dikarya</taxon>
        <taxon>Ascomycota</taxon>
        <taxon>Pezizomycotina</taxon>
        <taxon>Eurotiomycetes</taxon>
        <taxon>Eurotiomycetidae</taxon>
        <taxon>Eurotiales</taxon>
        <taxon>Aspergillaceae</taxon>
        <taxon>Aspergillus</taxon>
        <taxon>Aspergillus subgen. Nidulantes</taxon>
    </lineage>
</organism>
<protein>
    <recommendedName>
        <fullName evidence="3">SNF2 N-terminal domain-containing protein</fullName>
    </recommendedName>
</protein>
<dbReference type="SUPFAM" id="SSF52540">
    <property type="entry name" value="P-loop containing nucleoside triphosphate hydrolases"/>
    <property type="match status" value="1"/>
</dbReference>
<feature type="domain" description="SNF2 N-terminal" evidence="3">
    <location>
        <begin position="7"/>
        <end position="58"/>
    </location>
</feature>
<dbReference type="InterPro" id="IPR038718">
    <property type="entry name" value="SNF2-like_sf"/>
</dbReference>